<evidence type="ECO:0000313" key="2">
    <source>
        <dbReference type="Proteomes" id="UP000269396"/>
    </source>
</evidence>
<reference evidence="1 2" key="1">
    <citation type="submission" date="2018-11" db="EMBL/GenBank/DDBJ databases">
        <authorList>
            <consortium name="Pathogen Informatics"/>
        </authorList>
    </citation>
    <scope>NUCLEOTIDE SEQUENCE [LARGE SCALE GENOMIC DNA]</scope>
    <source>
        <strain>Denwood</strain>
        <strain evidence="2">Zambia</strain>
    </source>
</reference>
<sequence>MFELSIKVHVDSMFSISFLLAKFRTRLRHLIIHSECSRTLIIKAFICLQKLATRQTCKNCFTSVIKGSEYSGKAIEFACNAIHSANKSNSQLIMASFDAVSRS</sequence>
<evidence type="ECO:0000313" key="1">
    <source>
        <dbReference type="EMBL" id="VDO85492.1"/>
    </source>
</evidence>
<name>A0A3P8CMQ9_9TREM</name>
<organism evidence="1 2">
    <name type="scientific">Schistosoma mattheei</name>
    <dbReference type="NCBI Taxonomy" id="31246"/>
    <lineage>
        <taxon>Eukaryota</taxon>
        <taxon>Metazoa</taxon>
        <taxon>Spiralia</taxon>
        <taxon>Lophotrochozoa</taxon>
        <taxon>Platyhelminthes</taxon>
        <taxon>Trematoda</taxon>
        <taxon>Digenea</taxon>
        <taxon>Strigeidida</taxon>
        <taxon>Schistosomatoidea</taxon>
        <taxon>Schistosomatidae</taxon>
        <taxon>Schistosoma</taxon>
    </lineage>
</organism>
<accession>A0A3P8CMQ9</accession>
<dbReference type="Proteomes" id="UP000269396">
    <property type="component" value="Unassembled WGS sequence"/>
</dbReference>
<dbReference type="AlphaFoldDB" id="A0A3P8CMQ9"/>
<proteinExistence type="predicted"/>
<dbReference type="EMBL" id="UZAL01002970">
    <property type="protein sequence ID" value="VDO85492.1"/>
    <property type="molecule type" value="Genomic_DNA"/>
</dbReference>
<gene>
    <name evidence="1" type="ORF">SMTD_LOCUS2258</name>
</gene>
<protein>
    <submittedName>
        <fullName evidence="1">Uncharacterized protein</fullName>
    </submittedName>
</protein>
<keyword evidence="2" id="KW-1185">Reference proteome</keyword>